<dbReference type="Gene3D" id="3.40.50.1100">
    <property type="match status" value="2"/>
</dbReference>
<protein>
    <submittedName>
        <fullName evidence="2">Cysteine synthase</fullName>
    </submittedName>
</protein>
<dbReference type="Proteomes" id="UP001060771">
    <property type="component" value="Chromosome"/>
</dbReference>
<dbReference type="InterPro" id="IPR001926">
    <property type="entry name" value="TrpB-like_PALP"/>
</dbReference>
<keyword evidence="3" id="KW-1185">Reference proteome</keyword>
<gene>
    <name evidence="2" type="ORF">Vsou_24420</name>
</gene>
<organism evidence="2 3">
    <name type="scientific">Vulcanisaeta souniana JCM 11219</name>
    <dbReference type="NCBI Taxonomy" id="1293586"/>
    <lineage>
        <taxon>Archaea</taxon>
        <taxon>Thermoproteota</taxon>
        <taxon>Thermoprotei</taxon>
        <taxon>Thermoproteales</taxon>
        <taxon>Thermoproteaceae</taxon>
        <taxon>Vulcanisaeta</taxon>
    </lineage>
</organism>
<accession>A0ABN6SZ17</accession>
<dbReference type="SUPFAM" id="SSF53686">
    <property type="entry name" value="Tryptophan synthase beta subunit-like PLP-dependent enzymes"/>
    <property type="match status" value="1"/>
</dbReference>
<dbReference type="EMBL" id="AP026830">
    <property type="protein sequence ID" value="BDR93349.1"/>
    <property type="molecule type" value="Genomic_DNA"/>
</dbReference>
<dbReference type="InterPro" id="IPR050214">
    <property type="entry name" value="Cys_Synth/Cystath_Beta-Synth"/>
</dbReference>
<dbReference type="Pfam" id="PF00291">
    <property type="entry name" value="PALP"/>
    <property type="match status" value="1"/>
</dbReference>
<proteinExistence type="predicted"/>
<dbReference type="PANTHER" id="PTHR10314">
    <property type="entry name" value="CYSTATHIONINE BETA-SYNTHASE"/>
    <property type="match status" value="1"/>
</dbReference>
<feature type="domain" description="Tryptophan synthase beta chain-like PALP" evidence="1">
    <location>
        <begin position="57"/>
        <end position="324"/>
    </location>
</feature>
<dbReference type="InterPro" id="IPR036052">
    <property type="entry name" value="TrpB-like_PALP_sf"/>
</dbReference>
<evidence type="ECO:0000313" key="3">
    <source>
        <dbReference type="Proteomes" id="UP001060771"/>
    </source>
</evidence>
<evidence type="ECO:0000313" key="2">
    <source>
        <dbReference type="EMBL" id="BDR93349.1"/>
    </source>
</evidence>
<name>A0ABN6SZ17_9CREN</name>
<dbReference type="RefSeq" id="WP_229709785.1">
    <property type="nucleotide sequence ID" value="NZ_AP026830.1"/>
</dbReference>
<reference evidence="3" key="1">
    <citation type="submission" date="2022-09" db="EMBL/GenBank/DDBJ databases">
        <title>Complete genome sequence of Vulcanisaeta souniana.</title>
        <authorList>
            <person name="Kato S."/>
            <person name="Itoh T."/>
            <person name="Ohkuma M."/>
        </authorList>
    </citation>
    <scope>NUCLEOTIDE SEQUENCE [LARGE SCALE GENOMIC DNA]</scope>
    <source>
        <strain evidence="3">JCM 11219</strain>
    </source>
</reference>
<evidence type="ECO:0000259" key="1">
    <source>
        <dbReference type="Pfam" id="PF00291"/>
    </source>
</evidence>
<dbReference type="GeneID" id="76207982"/>
<sequence>MPALYIQRLIDFHLTVNTGIILIKPLSAHASVWQVLVFAGGDGKNVFPSVVDFINGFYPTPLVRLDRFGDVWAKLEFFNPLSRSIKDRTVQFLLRKYLDSDLRGRFVFEASSGNVAISLAALANAYGFKYRAYVTKHLPETTEMLLKVLGAEVVRVDREMIDEEFWHWVSEEAAKNEAINLNQFENVDNPEGHYHVTGEEIVRQFRSIGKVPRVLIAGIGTGGHITGIAKRLRDEFGSIYVVGVEPAASSAIPGIKRLESGTRWVREVVNEVVDVSLEEAVRGVITVARGTGLLVGLSSGAVFQAFLRVRERFGDVTYLLIFPDDIYKYVSIISRFVNPT</sequence>